<dbReference type="InterPro" id="IPR036250">
    <property type="entry name" value="AcylCo_DH-like_C"/>
</dbReference>
<organism evidence="4 5">
    <name type="scientific">Kyrpidia tusciae (strain DSM 2912 / NBRC 15312 / T2)</name>
    <name type="common">Bacillus tusciae</name>
    <dbReference type="NCBI Taxonomy" id="562970"/>
    <lineage>
        <taxon>Bacteria</taxon>
        <taxon>Bacillati</taxon>
        <taxon>Bacillota</taxon>
        <taxon>Bacilli</taxon>
        <taxon>Bacillales</taxon>
        <taxon>Alicyclobacillaceae</taxon>
        <taxon>Kyrpidia</taxon>
    </lineage>
</organism>
<keyword evidence="5" id="KW-1185">Reference proteome</keyword>
<dbReference type="PIRSF" id="PIRSF016578">
    <property type="entry name" value="HsaA"/>
    <property type="match status" value="1"/>
</dbReference>
<dbReference type="SUPFAM" id="SSF47203">
    <property type="entry name" value="Acyl-CoA dehydrogenase C-terminal domain-like"/>
    <property type="match status" value="1"/>
</dbReference>
<dbReference type="GO" id="GO:0003995">
    <property type="term" value="F:acyl-CoA dehydrogenase activity"/>
    <property type="evidence" value="ECO:0007669"/>
    <property type="project" value="TreeGrafter"/>
</dbReference>
<dbReference type="InterPro" id="IPR050741">
    <property type="entry name" value="Acyl-CoA_dehydrogenase"/>
</dbReference>
<dbReference type="Gene3D" id="2.40.110.10">
    <property type="entry name" value="Butyryl-CoA Dehydrogenase, subunit A, domain 2"/>
    <property type="match status" value="1"/>
</dbReference>
<feature type="domain" description="Acyl-CoA dehydrogenase C-terminal" evidence="3">
    <location>
        <begin position="244"/>
        <end position="371"/>
    </location>
</feature>
<dbReference type="SUPFAM" id="SSF56645">
    <property type="entry name" value="Acyl-CoA dehydrogenase NM domain-like"/>
    <property type="match status" value="1"/>
</dbReference>
<name>D5WSJ2_KYRT2</name>
<keyword evidence="2" id="KW-0175">Coiled coil</keyword>
<dbReference type="InterPro" id="IPR009100">
    <property type="entry name" value="AcylCoA_DH/oxidase_NM_dom_sf"/>
</dbReference>
<dbReference type="eggNOG" id="COG1960">
    <property type="taxonomic scope" value="Bacteria"/>
</dbReference>
<accession>D5WSJ2</accession>
<feature type="coiled-coil region" evidence="2">
    <location>
        <begin position="282"/>
        <end position="309"/>
    </location>
</feature>
<protein>
    <submittedName>
        <fullName evidence="4">Acyl-CoA dehydrogenase type 2 domain protein</fullName>
    </submittedName>
</protein>
<keyword evidence="1" id="KW-0560">Oxidoreductase</keyword>
<dbReference type="Gene3D" id="1.10.540.10">
    <property type="entry name" value="Acyl-CoA dehydrogenase/oxidase, N-terminal domain"/>
    <property type="match status" value="1"/>
</dbReference>
<reference evidence="4 5" key="1">
    <citation type="journal article" date="2011" name="Stand. Genomic Sci.">
        <title>Complete genome sequence of the thermophilic, hydrogen-oxidizing Bacillus tusciae type strain (T2) and reclassification in the new genus, Kyrpidia gen. nov. as Kyrpidia tusciae comb. nov. and emendation of the family Alicyclobacillaceae da Costa and Rainey, 2010.</title>
        <authorList>
            <person name="Klenk H.P."/>
            <person name="Lapidus A."/>
            <person name="Chertkov O."/>
            <person name="Copeland A."/>
            <person name="Del Rio T.G."/>
            <person name="Nolan M."/>
            <person name="Lucas S."/>
            <person name="Chen F."/>
            <person name="Tice H."/>
            <person name="Cheng J.F."/>
            <person name="Han C."/>
            <person name="Bruce D."/>
            <person name="Goodwin L."/>
            <person name="Pitluck S."/>
            <person name="Pati A."/>
            <person name="Ivanova N."/>
            <person name="Mavromatis K."/>
            <person name="Daum C."/>
            <person name="Chen A."/>
            <person name="Palaniappan K."/>
            <person name="Chang Y.J."/>
            <person name="Land M."/>
            <person name="Hauser L."/>
            <person name="Jeffries C.D."/>
            <person name="Detter J.C."/>
            <person name="Rohde M."/>
            <person name="Abt B."/>
            <person name="Pukall R."/>
            <person name="Goker M."/>
            <person name="Bristow J."/>
            <person name="Markowitz V."/>
            <person name="Hugenholtz P."/>
            <person name="Eisen J.A."/>
        </authorList>
    </citation>
    <scope>NUCLEOTIDE SEQUENCE [LARGE SCALE GENOMIC DNA]</scope>
    <source>
        <strain evidence="4 5">DSM 2912</strain>
    </source>
</reference>
<dbReference type="HOGENOM" id="CLU_018204_2_0_9"/>
<dbReference type="RefSeq" id="WP_013076294.1">
    <property type="nucleotide sequence ID" value="NC_014098.1"/>
</dbReference>
<dbReference type="GO" id="GO:0005737">
    <property type="term" value="C:cytoplasm"/>
    <property type="evidence" value="ECO:0007669"/>
    <property type="project" value="TreeGrafter"/>
</dbReference>
<evidence type="ECO:0000256" key="1">
    <source>
        <dbReference type="ARBA" id="ARBA00023002"/>
    </source>
</evidence>
<gene>
    <name evidence="4" type="ordered locus">Btus_2344</name>
</gene>
<evidence type="ECO:0000256" key="2">
    <source>
        <dbReference type="SAM" id="Coils"/>
    </source>
</evidence>
<dbReference type="STRING" id="562970.Btus_2344"/>
<dbReference type="EMBL" id="CP002017">
    <property type="protein sequence ID" value="ADG07011.1"/>
    <property type="molecule type" value="Genomic_DNA"/>
</dbReference>
<dbReference type="PANTHER" id="PTHR48083:SF19">
    <property type="entry name" value="FLAVIN-DEPENDENT MONOOXYGENASE, OXYGENASE SUBUNIT HSAA"/>
    <property type="match status" value="1"/>
</dbReference>
<proteinExistence type="predicted"/>
<dbReference type="Gene3D" id="1.20.140.10">
    <property type="entry name" value="Butyryl-CoA Dehydrogenase, subunit A, domain 3"/>
    <property type="match status" value="1"/>
</dbReference>
<evidence type="ECO:0000313" key="4">
    <source>
        <dbReference type="EMBL" id="ADG07011.1"/>
    </source>
</evidence>
<evidence type="ECO:0000313" key="5">
    <source>
        <dbReference type="Proteomes" id="UP000002368"/>
    </source>
</evidence>
<dbReference type="GO" id="GO:0050660">
    <property type="term" value="F:flavin adenine dinucleotide binding"/>
    <property type="evidence" value="ECO:0007669"/>
    <property type="project" value="InterPro"/>
</dbReference>
<dbReference type="KEGG" id="bts:Btus_2344"/>
<dbReference type="AlphaFoldDB" id="D5WSJ2"/>
<dbReference type="InterPro" id="IPR013107">
    <property type="entry name" value="Acyl-CoA_DH_C"/>
</dbReference>
<evidence type="ECO:0000259" key="3">
    <source>
        <dbReference type="Pfam" id="PF08028"/>
    </source>
</evidence>
<dbReference type="GO" id="GO:0033539">
    <property type="term" value="P:fatty acid beta-oxidation using acyl-CoA dehydrogenase"/>
    <property type="evidence" value="ECO:0007669"/>
    <property type="project" value="TreeGrafter"/>
</dbReference>
<dbReference type="InterPro" id="IPR037069">
    <property type="entry name" value="AcylCoA_DH/ox_N_sf"/>
</dbReference>
<sequence>MVTQQVDLASLLAKAERVGKIAEAEAYEADRNARFSGKVAQAIEEAELHKLLRPKRYGGFSVTPRTFAKVIRTVGRYNIAAGWLVYFYPVHEVWVAHLPPEGREEIFNKGGFVADVVAPVGRVERDGDGYRLYGQWDFASGILWADWIGLGAPVQLPDGEGPEPCLLAVPTSELKVVENWNTLGLRASASNRVVADGVWVPLWRVLPLRIKITGKPLGGEVDEDEPIYRVPFMPLFASGFPVLALAGAERLVDIFQERTEKRARPYEKMAREKEKPVSHRLLGELRVKLETLEALVDRYIDQLELWVKEGKTVVSDQEGGRMFAWRAQAAELAGDIAHRVLVALGGNAHFKGDPVELFARDLLTLESHASHLYEDAMTWYGGTMYGLPAHPVWS</sequence>
<dbReference type="PANTHER" id="PTHR48083">
    <property type="entry name" value="MEDIUM-CHAIN SPECIFIC ACYL-COA DEHYDROGENASE, MITOCHONDRIAL-RELATED"/>
    <property type="match status" value="1"/>
</dbReference>
<dbReference type="GO" id="GO:0016712">
    <property type="term" value="F:oxidoreductase activity, acting on paired donors, with incorporation or reduction of molecular oxygen, reduced flavin or flavoprotein as one donor, and incorporation of one atom of oxygen"/>
    <property type="evidence" value="ECO:0007669"/>
    <property type="project" value="TreeGrafter"/>
</dbReference>
<dbReference type="Proteomes" id="UP000002368">
    <property type="component" value="Chromosome"/>
</dbReference>
<dbReference type="Pfam" id="PF08028">
    <property type="entry name" value="Acyl-CoA_dh_2"/>
    <property type="match status" value="1"/>
</dbReference>
<dbReference type="InterPro" id="IPR046373">
    <property type="entry name" value="Acyl-CoA_Oxase/DH_mid-dom_sf"/>
</dbReference>